<dbReference type="EMBL" id="JAYMYR010000002">
    <property type="protein sequence ID" value="KAK7379299.1"/>
    <property type="molecule type" value="Genomic_DNA"/>
</dbReference>
<evidence type="ECO:0000313" key="2">
    <source>
        <dbReference type="Proteomes" id="UP001374584"/>
    </source>
</evidence>
<organism evidence="1 2">
    <name type="scientific">Phaseolus coccineus</name>
    <name type="common">Scarlet runner bean</name>
    <name type="synonym">Phaseolus multiflorus</name>
    <dbReference type="NCBI Taxonomy" id="3886"/>
    <lineage>
        <taxon>Eukaryota</taxon>
        <taxon>Viridiplantae</taxon>
        <taxon>Streptophyta</taxon>
        <taxon>Embryophyta</taxon>
        <taxon>Tracheophyta</taxon>
        <taxon>Spermatophyta</taxon>
        <taxon>Magnoliopsida</taxon>
        <taxon>eudicotyledons</taxon>
        <taxon>Gunneridae</taxon>
        <taxon>Pentapetalae</taxon>
        <taxon>rosids</taxon>
        <taxon>fabids</taxon>
        <taxon>Fabales</taxon>
        <taxon>Fabaceae</taxon>
        <taxon>Papilionoideae</taxon>
        <taxon>50 kb inversion clade</taxon>
        <taxon>NPAAA clade</taxon>
        <taxon>indigoferoid/millettioid clade</taxon>
        <taxon>Phaseoleae</taxon>
        <taxon>Phaseolus</taxon>
    </lineage>
</organism>
<reference evidence="1 2" key="1">
    <citation type="submission" date="2024-01" db="EMBL/GenBank/DDBJ databases">
        <title>The genomes of 5 underutilized Papilionoideae crops provide insights into root nodulation and disease resistanc.</title>
        <authorList>
            <person name="Jiang F."/>
        </authorList>
    </citation>
    <scope>NUCLEOTIDE SEQUENCE [LARGE SCALE GENOMIC DNA]</scope>
    <source>
        <strain evidence="1">JINMINGXINNONG_FW02</strain>
        <tissue evidence="1">Leaves</tissue>
    </source>
</reference>
<sequence>MTGRLPVWPPGEVNNCSLSLSISLSISHSHRLENLSPPIPFQWHCPLPQKPFISSYERSSLSLSPPTTV</sequence>
<protein>
    <submittedName>
        <fullName evidence="1">Uncharacterized protein</fullName>
    </submittedName>
</protein>
<name>A0AAN9NZA2_PHACN</name>
<proteinExistence type="predicted"/>
<dbReference type="Proteomes" id="UP001374584">
    <property type="component" value="Unassembled WGS sequence"/>
</dbReference>
<accession>A0AAN9NZA2</accession>
<keyword evidence="2" id="KW-1185">Reference proteome</keyword>
<dbReference type="AlphaFoldDB" id="A0AAN9NZA2"/>
<comment type="caution">
    <text evidence="1">The sequence shown here is derived from an EMBL/GenBank/DDBJ whole genome shotgun (WGS) entry which is preliminary data.</text>
</comment>
<gene>
    <name evidence="1" type="ORF">VNO80_04756</name>
</gene>
<evidence type="ECO:0000313" key="1">
    <source>
        <dbReference type="EMBL" id="KAK7379299.1"/>
    </source>
</evidence>